<dbReference type="EMBL" id="UZAN01001548">
    <property type="protein sequence ID" value="VDP22995.1"/>
    <property type="molecule type" value="Genomic_DNA"/>
</dbReference>
<keyword evidence="3" id="KW-1185">Reference proteome</keyword>
<evidence type="ECO:0000313" key="3">
    <source>
        <dbReference type="Proteomes" id="UP000272942"/>
    </source>
</evidence>
<proteinExistence type="predicted"/>
<dbReference type="AlphaFoldDB" id="A0A183A0H9"/>
<evidence type="ECO:0000313" key="2">
    <source>
        <dbReference type="EMBL" id="VDP22995.1"/>
    </source>
</evidence>
<reference evidence="2 3" key="2">
    <citation type="submission" date="2018-11" db="EMBL/GenBank/DDBJ databases">
        <authorList>
            <consortium name="Pathogen Informatics"/>
        </authorList>
    </citation>
    <scope>NUCLEOTIDE SEQUENCE [LARGE SCALE GENOMIC DNA]</scope>
    <source>
        <strain evidence="2 3">Egypt</strain>
    </source>
</reference>
<protein>
    <submittedName>
        <fullName evidence="2 4">Uncharacterized protein</fullName>
    </submittedName>
</protein>
<dbReference type="Proteomes" id="UP000272942">
    <property type="component" value="Unassembled WGS sequence"/>
</dbReference>
<feature type="compositionally biased region" description="Basic and acidic residues" evidence="1">
    <location>
        <begin position="105"/>
        <end position="116"/>
    </location>
</feature>
<dbReference type="WBParaSite" id="ECPE_0000046401-mRNA-1">
    <property type="protein sequence ID" value="ECPE_0000046401-mRNA-1"/>
    <property type="gene ID" value="ECPE_0000046401"/>
</dbReference>
<gene>
    <name evidence="2" type="ORF">ECPE_LOCUS464</name>
</gene>
<organism evidence="4">
    <name type="scientific">Echinostoma caproni</name>
    <dbReference type="NCBI Taxonomy" id="27848"/>
    <lineage>
        <taxon>Eukaryota</taxon>
        <taxon>Metazoa</taxon>
        <taxon>Spiralia</taxon>
        <taxon>Lophotrochozoa</taxon>
        <taxon>Platyhelminthes</taxon>
        <taxon>Trematoda</taxon>
        <taxon>Digenea</taxon>
        <taxon>Plagiorchiida</taxon>
        <taxon>Echinostomata</taxon>
        <taxon>Echinostomatoidea</taxon>
        <taxon>Echinostomatidae</taxon>
        <taxon>Echinostoma</taxon>
    </lineage>
</organism>
<dbReference type="OrthoDB" id="6288382at2759"/>
<feature type="region of interest" description="Disordered" evidence="1">
    <location>
        <begin position="105"/>
        <end position="126"/>
    </location>
</feature>
<sequence>MNQHVFLPNLSLDCAHIRELHTAGDSGDASNAVNQTSRTAFSRKAAEYPVITNVQRQCRKLRSLLGQSLAAFLSTSAGGPYALRRLLAGDVKQLFRRSACGQLNEHPRQQLEHDLPDPDPASGLKRNRVKGGYIVTSYLTIDS</sequence>
<evidence type="ECO:0000313" key="4">
    <source>
        <dbReference type="WBParaSite" id="ECPE_0000046401-mRNA-1"/>
    </source>
</evidence>
<evidence type="ECO:0000256" key="1">
    <source>
        <dbReference type="SAM" id="MobiDB-lite"/>
    </source>
</evidence>
<name>A0A183A0H9_9TREM</name>
<reference evidence="4" key="1">
    <citation type="submission" date="2016-06" db="UniProtKB">
        <authorList>
            <consortium name="WormBaseParasite"/>
        </authorList>
    </citation>
    <scope>IDENTIFICATION</scope>
</reference>
<accession>A0A183A0H9</accession>